<feature type="region of interest" description="Disordered" evidence="1">
    <location>
        <begin position="273"/>
        <end position="294"/>
    </location>
</feature>
<protein>
    <submittedName>
        <fullName evidence="2">Uncharacterized protein</fullName>
    </submittedName>
</protein>
<evidence type="ECO:0000313" key="2">
    <source>
        <dbReference type="EMBL" id="KAK7030480.1"/>
    </source>
</evidence>
<proteinExistence type="predicted"/>
<feature type="compositionally biased region" description="Polar residues" evidence="1">
    <location>
        <begin position="119"/>
        <end position="136"/>
    </location>
</feature>
<feature type="compositionally biased region" description="Basic and acidic residues" evidence="1">
    <location>
        <begin position="640"/>
        <end position="649"/>
    </location>
</feature>
<feature type="region of interest" description="Disordered" evidence="1">
    <location>
        <begin position="600"/>
        <end position="692"/>
    </location>
</feature>
<feature type="region of interest" description="Disordered" evidence="1">
    <location>
        <begin position="1"/>
        <end position="62"/>
    </location>
</feature>
<evidence type="ECO:0000313" key="3">
    <source>
        <dbReference type="Proteomes" id="UP001383192"/>
    </source>
</evidence>
<dbReference type="Proteomes" id="UP001383192">
    <property type="component" value="Unassembled WGS sequence"/>
</dbReference>
<comment type="caution">
    <text evidence="2">The sequence shown here is derived from an EMBL/GenBank/DDBJ whole genome shotgun (WGS) entry which is preliminary data.</text>
</comment>
<feature type="region of interest" description="Disordered" evidence="1">
    <location>
        <begin position="119"/>
        <end position="150"/>
    </location>
</feature>
<reference evidence="2 3" key="1">
    <citation type="submission" date="2024-01" db="EMBL/GenBank/DDBJ databases">
        <title>A draft genome for a cacao thread blight-causing isolate of Paramarasmius palmivorus.</title>
        <authorList>
            <person name="Baruah I.K."/>
            <person name="Bukari Y."/>
            <person name="Amoako-Attah I."/>
            <person name="Meinhardt L.W."/>
            <person name="Bailey B.A."/>
            <person name="Cohen S.P."/>
        </authorList>
    </citation>
    <scope>NUCLEOTIDE SEQUENCE [LARGE SCALE GENOMIC DNA]</scope>
    <source>
        <strain evidence="2 3">GH-12</strain>
    </source>
</reference>
<feature type="compositionally biased region" description="Polar residues" evidence="1">
    <location>
        <begin position="31"/>
        <end position="55"/>
    </location>
</feature>
<feature type="compositionally biased region" description="Basic residues" evidence="1">
    <location>
        <begin position="669"/>
        <end position="678"/>
    </location>
</feature>
<feature type="compositionally biased region" description="Low complexity" evidence="1">
    <location>
        <begin position="605"/>
        <end position="622"/>
    </location>
</feature>
<dbReference type="AlphaFoldDB" id="A0AAW0BUE6"/>
<feature type="compositionally biased region" description="Polar residues" evidence="1">
    <location>
        <begin position="1"/>
        <end position="11"/>
    </location>
</feature>
<organism evidence="2 3">
    <name type="scientific">Paramarasmius palmivorus</name>
    <dbReference type="NCBI Taxonomy" id="297713"/>
    <lineage>
        <taxon>Eukaryota</taxon>
        <taxon>Fungi</taxon>
        <taxon>Dikarya</taxon>
        <taxon>Basidiomycota</taxon>
        <taxon>Agaricomycotina</taxon>
        <taxon>Agaricomycetes</taxon>
        <taxon>Agaricomycetidae</taxon>
        <taxon>Agaricales</taxon>
        <taxon>Marasmiineae</taxon>
        <taxon>Marasmiaceae</taxon>
        <taxon>Paramarasmius</taxon>
    </lineage>
</organism>
<dbReference type="EMBL" id="JAYKXP010000075">
    <property type="protein sequence ID" value="KAK7030480.1"/>
    <property type="molecule type" value="Genomic_DNA"/>
</dbReference>
<feature type="compositionally biased region" description="Low complexity" evidence="1">
    <location>
        <begin position="280"/>
        <end position="294"/>
    </location>
</feature>
<evidence type="ECO:0000256" key="1">
    <source>
        <dbReference type="SAM" id="MobiDB-lite"/>
    </source>
</evidence>
<sequence length="692" mass="77897">MDVDTSPTNSKDLGDIMERPSGVVDSCDPQLCSSESEGSQSNFEIRSAAEHTTSSPQPPSKVFNVKGEILPWVQHILSRQGKQTLQWEATEDLTAASPSPPDCDHDDFEKRSLLVNESSTTTLRSHTTNPPSTPKQTAPSAPPFTPTPKINRTIQTTANATELQRTWAIQGDYLWVLRFLNWLPREEAVRKFLPVDWYALYYHVYHAMEYRIGLEREFAFWEREQLRIQSSHGLDLGESIARKRKQMLRFGYQGRGWMGYPFTVGMDIERTRSSGVETTSSEANNLSRSSSSAHSELEHKDKDLGYDCPPSPLDCSTLLHTMRNTMKADRLEHYLTGGKHVQQLSWMMKQSLGIDRLTSVPESELHRVCLDIAQYITKALCDNDFDIHSDPLCLHFKEVFSRPNAPVRNNSRIMSFLRRMYQWAIDAEAREDKLLEHGQKLCRRLGVEDLARDPEEDVYSAMKDMLGIHREDNSWPVNIEDGRPHLSSSTTVYVDHPTSHHSASKAGEAIGTPLRLEHSTTRVIPTANGNGQLRPQLKRNAAVLFDNVTVDAPNSMVCSQVIPKLPDDPSGALTPKQPHEISLSRGEAITSEEWQMDVDDSLNPLASGPSSSLHDSSSLSRSTIEGAKRKRTSDGEPEEERGNFKRIHVDQVPIDPSVKEAGTIEPTGRRQRRGRKVYHLGPPRRSARLAGR</sequence>
<accession>A0AAW0BUE6</accession>
<gene>
    <name evidence="2" type="ORF">VNI00_014068</name>
</gene>
<keyword evidence="3" id="KW-1185">Reference proteome</keyword>
<name>A0AAW0BUE6_9AGAR</name>